<dbReference type="EMBL" id="CP097320">
    <property type="protein sequence ID" value="UQX11568.1"/>
    <property type="molecule type" value="Genomic_DNA"/>
</dbReference>
<evidence type="ECO:0000313" key="3">
    <source>
        <dbReference type="Proteomes" id="UP001056610"/>
    </source>
</evidence>
<protein>
    <submittedName>
        <fullName evidence="2">Uncharacterized protein</fullName>
    </submittedName>
</protein>
<accession>A0ABY4QP43</accession>
<dbReference type="Proteomes" id="UP001056610">
    <property type="component" value="Chromosome"/>
</dbReference>
<proteinExistence type="predicted"/>
<feature type="region of interest" description="Disordered" evidence="1">
    <location>
        <begin position="57"/>
        <end position="82"/>
    </location>
</feature>
<keyword evidence="3" id="KW-1185">Reference proteome</keyword>
<sequence>MIITQQPISDLALMGDEFITQHLIMPFENDDLARAVAAKIGLPLDDYPDIEEFFLGQPSPEEMRDPTAFDEDEAHPGAPRRARQGYGFFVDEFRRKSPIWVAPEPDPRIHHAYDTTPGRAA</sequence>
<reference evidence="2" key="1">
    <citation type="submission" date="2022-05" db="EMBL/GenBank/DDBJ databases">
        <title>A methanotrophic Mycobacterium dominates a cave microbial ecosystem.</title>
        <authorList>
            <person name="Van Spanning R.J.M."/>
            <person name="Guan Q."/>
            <person name="Melkonian C."/>
            <person name="Gallant J."/>
            <person name="Polerecky L."/>
            <person name="Flot J.-F."/>
            <person name="Brandt B.W."/>
            <person name="Braster M."/>
            <person name="Iturbe Espinoza P."/>
            <person name="Aerts J."/>
            <person name="Meima-Franke M."/>
            <person name="Piersma S.R."/>
            <person name="Bunduc C."/>
            <person name="Ummels R."/>
            <person name="Pain A."/>
            <person name="Fleming E.J."/>
            <person name="van der Wel N."/>
            <person name="Gherman V.D."/>
            <person name="Sarbu S.M."/>
            <person name="Bodelier P.L.E."/>
            <person name="Bitter W."/>
        </authorList>
    </citation>
    <scope>NUCLEOTIDE SEQUENCE</scope>
    <source>
        <strain evidence="2">Sulfur Cave</strain>
    </source>
</reference>
<gene>
    <name evidence="2" type="ORF">M5I08_03510</name>
</gene>
<evidence type="ECO:0000313" key="2">
    <source>
        <dbReference type="EMBL" id="UQX11568.1"/>
    </source>
</evidence>
<dbReference type="RefSeq" id="WP_219067441.1">
    <property type="nucleotide sequence ID" value="NZ_CAJUXY010000019.1"/>
</dbReference>
<organism evidence="2 3">
    <name type="scientific">Candidatus Mycobacterium methanotrophicum</name>
    <dbReference type="NCBI Taxonomy" id="2943498"/>
    <lineage>
        <taxon>Bacteria</taxon>
        <taxon>Bacillati</taxon>
        <taxon>Actinomycetota</taxon>
        <taxon>Actinomycetes</taxon>
        <taxon>Mycobacteriales</taxon>
        <taxon>Mycobacteriaceae</taxon>
        <taxon>Mycobacterium</taxon>
    </lineage>
</organism>
<evidence type="ECO:0000256" key="1">
    <source>
        <dbReference type="SAM" id="MobiDB-lite"/>
    </source>
</evidence>
<name>A0ABY4QP43_9MYCO</name>